<gene>
    <name evidence="2" type="ORF">HMPREF9138_02455</name>
</gene>
<dbReference type="Proteomes" id="UP000004597">
    <property type="component" value="Unassembled WGS sequence"/>
</dbReference>
<dbReference type="AlphaFoldDB" id="G6AK28"/>
<accession>G6AK28</accession>
<evidence type="ECO:0008006" key="4">
    <source>
        <dbReference type="Google" id="ProtNLM"/>
    </source>
</evidence>
<evidence type="ECO:0000256" key="1">
    <source>
        <dbReference type="SAM" id="SignalP"/>
    </source>
</evidence>
<reference evidence="2 3" key="1">
    <citation type="submission" date="2011-10" db="EMBL/GenBank/DDBJ databases">
        <title>The Genome Sequence of Prevotella histicola F0411.</title>
        <authorList>
            <consortium name="The Broad Institute Genome Sequencing Platform"/>
            <person name="Earl A."/>
            <person name="Ward D."/>
            <person name="Feldgarden M."/>
            <person name="Gevers D."/>
            <person name="Izard J."/>
            <person name="Ganesan A."/>
            <person name="Blanton J.M."/>
            <person name="Baranova O.V."/>
            <person name="Tanner A.C."/>
            <person name="Mathney J.M.J."/>
            <person name="Dewhirst F.E."/>
            <person name="Young S.K."/>
            <person name="Zeng Q."/>
            <person name="Gargeya S."/>
            <person name="Fitzgerald M."/>
            <person name="Haas B."/>
            <person name="Abouelleil A."/>
            <person name="Alvarado L."/>
            <person name="Arachchi H.M."/>
            <person name="Berlin A."/>
            <person name="Brown A."/>
            <person name="Chapman S.B."/>
            <person name="Chen Z."/>
            <person name="Dunbar C."/>
            <person name="Freedman E."/>
            <person name="Gearin G."/>
            <person name="Gellesch M."/>
            <person name="Goldberg J."/>
            <person name="Griggs A."/>
            <person name="Gujja S."/>
            <person name="Heiman D."/>
            <person name="Howarth C."/>
            <person name="Larson L."/>
            <person name="Lui A."/>
            <person name="MacDonald P.J.P."/>
            <person name="Montmayeur A."/>
            <person name="Murphy C."/>
            <person name="Neiman D."/>
            <person name="Pearson M."/>
            <person name="Priest M."/>
            <person name="Roberts A."/>
            <person name="Saif S."/>
            <person name="Shea T."/>
            <person name="Shenoy N."/>
            <person name="Sisk P."/>
            <person name="Stolte C."/>
            <person name="Sykes S."/>
            <person name="Wortman J."/>
            <person name="Nusbaum C."/>
            <person name="Birren B."/>
        </authorList>
    </citation>
    <scope>NUCLEOTIDE SEQUENCE [LARGE SCALE GENOMIC DNA]</scope>
    <source>
        <strain evidence="2 3">F0411</strain>
    </source>
</reference>
<sequence>MNRITLTIFFCLLVCSGLRGANYNHNVQGRIADKITGEPIPAKVFLLNEDSSVIDTTTAVVEDIPYQGKISMYVFNGKINKKGHYIIKAVMPDYQDTYADFELKSLRQVSINVKPILMGHNYHELQEVVVKATKIKMVMYGDTIVYNADAFNLAQGSMLDALVSRLPGAQLTKDGQIFVNGRHVQSLLINGRDFFSGNPKMALENLPSYTVNKIKVYEREGSASRLMQRNMGDQSLVMDVKLKKEYNAITFGNVEAGLGTKSRFTLKGFSMKSSQKEMFFAFTNINNLNDNQKPSLQGQWMPQETPNGLLTNRTAGIGYARFFDSNMDKWLSTQNTIVHNDGDYQTLKSTEVFLPDRNLTKRMQGGTNTKATIFDSQNSIHYGERGKYSTMANLNFHFKRNEKYGMYYTSTSDTTSLLNELIEKSTDKNEHYHVTFTNSYDIINITDFLHVDLGAEFDKQSGRSFSLYDLQYEDAEAARDFRNNHLRYDRRRWDVKAGTVYNWNWPGWSLRPQYQYDYKYNKANSSLYRLDKLENRDSTHYDLLPSAKAALLSVLDHNNSYAYTEYQNHHRLMLEWNINAASGANKLNIDYGYIRLPLRLVKKKLFYTRLGRHDVSENAVFFEPEAYFRGGKALVWEVRADMKSEIPELVSKVDYRDDANPLYIVSGNPDLKNIHRYNTSLSLRHEGASQRLWYASVEYNKTDNDVAYATLYDTHTGVATMMPVSVNGNWRAKGQFDYSLPLDSARRWTLDNHLTFQYSHNVDMTTTEEDASSMRSVVNNWQWGAAVKLNFRPSEKSEFAFHADGTYYNLNSQRSGFKNIHAGAYRLGLETEFQLPLNFSFGSDLSLYARRGYQESMMNTTEWVWNIHLHHSFMKGALLAKLTGFDLLHQLSNTKYEMNEQGRTETWYNNLPRYVMCSLVWKFNINHKK</sequence>
<dbReference type="STRING" id="857291.HMPREF9138_02455"/>
<feature type="chain" id="PRO_5003485463" description="Outer membrane protein beta-barrel domain-containing protein" evidence="1">
    <location>
        <begin position="22"/>
        <end position="929"/>
    </location>
</feature>
<dbReference type="SUPFAM" id="SSF56935">
    <property type="entry name" value="Porins"/>
    <property type="match status" value="1"/>
</dbReference>
<keyword evidence="1" id="KW-0732">Signal</keyword>
<comment type="caution">
    <text evidence="2">The sequence shown here is derived from an EMBL/GenBank/DDBJ whole genome shotgun (WGS) entry which is preliminary data.</text>
</comment>
<organism evidence="2 3">
    <name type="scientific">Prevotella histicola F0411</name>
    <dbReference type="NCBI Taxonomy" id="857291"/>
    <lineage>
        <taxon>Bacteria</taxon>
        <taxon>Pseudomonadati</taxon>
        <taxon>Bacteroidota</taxon>
        <taxon>Bacteroidia</taxon>
        <taxon>Bacteroidales</taxon>
        <taxon>Prevotellaceae</taxon>
        <taxon>Prevotella</taxon>
    </lineage>
</organism>
<proteinExistence type="predicted"/>
<feature type="signal peptide" evidence="1">
    <location>
        <begin position="1"/>
        <end position="21"/>
    </location>
</feature>
<dbReference type="RefSeq" id="WP_008824354.1">
    <property type="nucleotide sequence ID" value="NZ_JH376769.1"/>
</dbReference>
<name>G6AK28_9BACT</name>
<dbReference type="PATRIC" id="fig|857291.3.peg.2454"/>
<keyword evidence="3" id="KW-1185">Reference proteome</keyword>
<dbReference type="EMBL" id="AFXP01000030">
    <property type="protein sequence ID" value="EHG14969.1"/>
    <property type="molecule type" value="Genomic_DNA"/>
</dbReference>
<protein>
    <recommendedName>
        <fullName evidence="4">Outer membrane protein beta-barrel domain-containing protein</fullName>
    </recommendedName>
</protein>
<evidence type="ECO:0000313" key="2">
    <source>
        <dbReference type="EMBL" id="EHG14969.1"/>
    </source>
</evidence>
<dbReference type="GeneID" id="66730577"/>
<evidence type="ECO:0000313" key="3">
    <source>
        <dbReference type="Proteomes" id="UP000004597"/>
    </source>
</evidence>
<dbReference type="HOGENOM" id="CLU_012729_0_0_10"/>